<sequence>MPGTQDQDTVKPLSYTPIDKDGKVTPETPPTPTPRTSTPKKNDEGINPPSPEEAGKTISDILNIAPPILPKAPGLQDKEDENLFDLSTEVSPPSLEETKGEETHVDVPQNSTLIPTLIVGQSNRRHCRVV</sequence>
<organism evidence="2 3">
    <name type="scientific">Trichonephila clavata</name>
    <name type="common">Joro spider</name>
    <name type="synonym">Nephila clavata</name>
    <dbReference type="NCBI Taxonomy" id="2740835"/>
    <lineage>
        <taxon>Eukaryota</taxon>
        <taxon>Metazoa</taxon>
        <taxon>Ecdysozoa</taxon>
        <taxon>Arthropoda</taxon>
        <taxon>Chelicerata</taxon>
        <taxon>Arachnida</taxon>
        <taxon>Araneae</taxon>
        <taxon>Araneomorphae</taxon>
        <taxon>Entelegynae</taxon>
        <taxon>Araneoidea</taxon>
        <taxon>Nephilidae</taxon>
        <taxon>Trichonephila</taxon>
    </lineage>
</organism>
<dbReference type="AlphaFoldDB" id="A0A8X6J4W4"/>
<keyword evidence="3" id="KW-1185">Reference proteome</keyword>
<comment type="caution">
    <text evidence="2">The sequence shown here is derived from an EMBL/GenBank/DDBJ whole genome shotgun (WGS) entry which is preliminary data.</text>
</comment>
<accession>A0A8X6J4W4</accession>
<evidence type="ECO:0000313" key="3">
    <source>
        <dbReference type="Proteomes" id="UP000887116"/>
    </source>
</evidence>
<name>A0A8X6J4W4_TRICU</name>
<reference evidence="2" key="1">
    <citation type="submission" date="2020-07" db="EMBL/GenBank/DDBJ databases">
        <title>Multicomponent nature underlies the extraordinary mechanical properties of spider dragline silk.</title>
        <authorList>
            <person name="Kono N."/>
            <person name="Nakamura H."/>
            <person name="Mori M."/>
            <person name="Yoshida Y."/>
            <person name="Ohtoshi R."/>
            <person name="Malay A.D."/>
            <person name="Moran D.A.P."/>
            <person name="Tomita M."/>
            <person name="Numata K."/>
            <person name="Arakawa K."/>
        </authorList>
    </citation>
    <scope>NUCLEOTIDE SEQUENCE</scope>
</reference>
<dbReference type="Proteomes" id="UP000887116">
    <property type="component" value="Unassembled WGS sequence"/>
</dbReference>
<gene>
    <name evidence="2" type="primary">TV42_03535</name>
    <name evidence="2" type="ORF">TNCT_526291</name>
</gene>
<dbReference type="EMBL" id="BMAO01018044">
    <property type="protein sequence ID" value="GFR20220.1"/>
    <property type="molecule type" value="Genomic_DNA"/>
</dbReference>
<evidence type="ECO:0000313" key="2">
    <source>
        <dbReference type="EMBL" id="GFR20220.1"/>
    </source>
</evidence>
<feature type="region of interest" description="Disordered" evidence="1">
    <location>
        <begin position="1"/>
        <end position="61"/>
    </location>
</feature>
<proteinExistence type="predicted"/>
<evidence type="ECO:0000256" key="1">
    <source>
        <dbReference type="SAM" id="MobiDB-lite"/>
    </source>
</evidence>
<protein>
    <submittedName>
        <fullName evidence="2">Uncharacterized protein</fullName>
    </submittedName>
</protein>